<sequence length="200" mass="22188">MKKMFLLPVIALLVIQVSCNKQPEKVTELKKDSSVIEKTPPVSTSEFSKELKFNNYSFTIAAKDGVLTLTPSGLTNDNMPLTKNFTGTITNVEVDDINGDNAPEVFVYFSDGDDKKGSLAAYSSNAGKSMSEVSFPEMDAKSKEGYKGYDEFAMVENSFVQRFPIFDAQGKKTGKTRQIQYKLKDGEAMRALVLDKVVEY</sequence>
<keyword evidence="2" id="KW-1185">Reference proteome</keyword>
<dbReference type="RefSeq" id="WP_188616539.1">
    <property type="nucleotide sequence ID" value="NZ_BMLV01000001.1"/>
</dbReference>
<reference evidence="2" key="1">
    <citation type="journal article" date="2019" name="Int. J. Syst. Evol. Microbiol.">
        <title>The Global Catalogue of Microorganisms (GCM) 10K type strain sequencing project: providing services to taxonomists for standard genome sequencing and annotation.</title>
        <authorList>
            <consortium name="The Broad Institute Genomics Platform"/>
            <consortium name="The Broad Institute Genome Sequencing Center for Infectious Disease"/>
            <person name="Wu L."/>
            <person name="Ma J."/>
        </authorList>
    </citation>
    <scope>NUCLEOTIDE SEQUENCE [LARGE SCALE GENOMIC DNA]</scope>
    <source>
        <strain evidence="2">CGMCC 1.7656</strain>
    </source>
</reference>
<dbReference type="EMBL" id="BMLV01000001">
    <property type="protein sequence ID" value="GGP02148.1"/>
    <property type="molecule type" value="Genomic_DNA"/>
</dbReference>
<evidence type="ECO:0000313" key="2">
    <source>
        <dbReference type="Proteomes" id="UP000620064"/>
    </source>
</evidence>
<gene>
    <name evidence="1" type="ORF">GCM10010992_05370</name>
</gene>
<comment type="caution">
    <text evidence="1">The sequence shown here is derived from an EMBL/GenBank/DDBJ whole genome shotgun (WGS) entry which is preliminary data.</text>
</comment>
<evidence type="ECO:0000313" key="1">
    <source>
        <dbReference type="EMBL" id="GGP02148.1"/>
    </source>
</evidence>
<dbReference type="Proteomes" id="UP000620064">
    <property type="component" value="Unassembled WGS sequence"/>
</dbReference>
<protein>
    <recommendedName>
        <fullName evidence="3">Lipoprotein</fullName>
    </recommendedName>
</protein>
<name>A0ABQ2NHI0_9FLAO</name>
<organism evidence="1 2">
    <name type="scientific">Cloacibacterium rupense</name>
    <dbReference type="NCBI Taxonomy" id="517423"/>
    <lineage>
        <taxon>Bacteria</taxon>
        <taxon>Pseudomonadati</taxon>
        <taxon>Bacteroidota</taxon>
        <taxon>Flavobacteriia</taxon>
        <taxon>Flavobacteriales</taxon>
        <taxon>Weeksellaceae</taxon>
    </lineage>
</organism>
<proteinExistence type="predicted"/>
<evidence type="ECO:0008006" key="3">
    <source>
        <dbReference type="Google" id="ProtNLM"/>
    </source>
</evidence>
<accession>A0ABQ2NHI0</accession>